<dbReference type="Proteomes" id="UP000266861">
    <property type="component" value="Unassembled WGS sequence"/>
</dbReference>
<organism evidence="1 2">
    <name type="scientific">Diversispora epigaea</name>
    <dbReference type="NCBI Taxonomy" id="1348612"/>
    <lineage>
        <taxon>Eukaryota</taxon>
        <taxon>Fungi</taxon>
        <taxon>Fungi incertae sedis</taxon>
        <taxon>Mucoromycota</taxon>
        <taxon>Glomeromycotina</taxon>
        <taxon>Glomeromycetes</taxon>
        <taxon>Diversisporales</taxon>
        <taxon>Diversisporaceae</taxon>
        <taxon>Diversispora</taxon>
    </lineage>
</organism>
<evidence type="ECO:0000313" key="1">
    <source>
        <dbReference type="EMBL" id="RHZ89431.1"/>
    </source>
</evidence>
<sequence length="125" mass="13946">MSIGILKGREFRYPWLTKCLETIDWKTFIPISSNLEVRALAKINGCFQIYCPRVRDAANVTFLICCYRQRKLLVKMDTTTTNSTLNDKVNDSIQKVGSLDPLGPLNSLGPLGLLSPLSPLGSRNT</sequence>
<evidence type="ECO:0000313" key="2">
    <source>
        <dbReference type="Proteomes" id="UP000266861"/>
    </source>
</evidence>
<protein>
    <submittedName>
        <fullName evidence="1">Uncharacterized protein</fullName>
    </submittedName>
</protein>
<reference evidence="1 2" key="1">
    <citation type="submission" date="2018-08" db="EMBL/GenBank/DDBJ databases">
        <title>Genome and evolution of the arbuscular mycorrhizal fungus Diversispora epigaea (formerly Glomus versiforme) and its bacterial endosymbionts.</title>
        <authorList>
            <person name="Sun X."/>
            <person name="Fei Z."/>
            <person name="Harrison M."/>
        </authorList>
    </citation>
    <scope>NUCLEOTIDE SEQUENCE [LARGE SCALE GENOMIC DNA]</scope>
    <source>
        <strain evidence="1 2">IT104</strain>
    </source>
</reference>
<comment type="caution">
    <text evidence="1">The sequence shown here is derived from an EMBL/GenBank/DDBJ whole genome shotgun (WGS) entry which is preliminary data.</text>
</comment>
<keyword evidence="2" id="KW-1185">Reference proteome</keyword>
<name>A0A397JNC8_9GLOM</name>
<accession>A0A397JNC8</accession>
<gene>
    <name evidence="1" type="ORF">Glove_14g67</name>
</gene>
<proteinExistence type="predicted"/>
<dbReference type="EMBL" id="PQFF01000012">
    <property type="protein sequence ID" value="RHZ89431.1"/>
    <property type="molecule type" value="Genomic_DNA"/>
</dbReference>
<dbReference type="AlphaFoldDB" id="A0A397JNC8"/>